<dbReference type="AlphaFoldDB" id="A0AAD5Z3E6"/>
<dbReference type="Gene3D" id="1.10.472.10">
    <property type="entry name" value="Cyclin-like"/>
    <property type="match status" value="1"/>
</dbReference>
<gene>
    <name evidence="6" type="ORF">LUZ61_014880</name>
</gene>
<accession>A0AAD5Z3E6</accession>
<keyword evidence="7" id="KW-1185">Reference proteome</keyword>
<comment type="similarity">
    <text evidence="1">Belongs to the cyclin family. Cyclin U/P subfamily.</text>
</comment>
<evidence type="ECO:0000256" key="5">
    <source>
        <dbReference type="PIRNR" id="PIRNR027110"/>
    </source>
</evidence>
<evidence type="ECO:0000313" key="7">
    <source>
        <dbReference type="Proteomes" id="UP001210211"/>
    </source>
</evidence>
<dbReference type="PIRSF" id="PIRSF027110">
    <property type="entry name" value="PREG"/>
    <property type="match status" value="1"/>
</dbReference>
<dbReference type="PANTHER" id="PTHR15615:SF68">
    <property type="entry name" value="OS02G0125400 PROTEIN"/>
    <property type="match status" value="1"/>
</dbReference>
<dbReference type="GO" id="GO:0019901">
    <property type="term" value="F:protein kinase binding"/>
    <property type="evidence" value="ECO:0007669"/>
    <property type="project" value="UniProtKB-UniRule"/>
</dbReference>
<protein>
    <recommendedName>
        <fullName evidence="5">Cyclin</fullName>
    </recommendedName>
</protein>
<dbReference type="GO" id="GO:0051301">
    <property type="term" value="P:cell division"/>
    <property type="evidence" value="ECO:0007669"/>
    <property type="project" value="UniProtKB-UniRule"/>
</dbReference>
<dbReference type="Proteomes" id="UP001210211">
    <property type="component" value="Unassembled WGS sequence"/>
</dbReference>
<reference evidence="6 7" key="1">
    <citation type="journal article" date="2022" name="Cell">
        <title>Repeat-based holocentromeres influence genome architecture and karyotype evolution.</title>
        <authorList>
            <person name="Hofstatter P.G."/>
            <person name="Thangavel G."/>
            <person name="Lux T."/>
            <person name="Neumann P."/>
            <person name="Vondrak T."/>
            <person name="Novak P."/>
            <person name="Zhang M."/>
            <person name="Costa L."/>
            <person name="Castellani M."/>
            <person name="Scott A."/>
            <person name="Toegelov H."/>
            <person name="Fuchs J."/>
            <person name="Mata-Sucre Y."/>
            <person name="Dias Y."/>
            <person name="Vanzela A.L.L."/>
            <person name="Huettel B."/>
            <person name="Almeida C.C.S."/>
            <person name="Simkova H."/>
            <person name="Souza G."/>
            <person name="Pedrosa-Harand A."/>
            <person name="Macas J."/>
            <person name="Mayer K.F.X."/>
            <person name="Houben A."/>
            <person name="Marques A."/>
        </authorList>
    </citation>
    <scope>NUCLEOTIDE SEQUENCE [LARGE SCALE GENOMIC DNA]</scope>
    <source>
        <strain evidence="6">RhyTen1mFocal</strain>
    </source>
</reference>
<keyword evidence="4" id="KW-0131">Cell cycle</keyword>
<evidence type="ECO:0000256" key="3">
    <source>
        <dbReference type="ARBA" id="ARBA00023127"/>
    </source>
</evidence>
<dbReference type="Pfam" id="PF08613">
    <property type="entry name" value="Cyclin"/>
    <property type="match status" value="1"/>
</dbReference>
<keyword evidence="3 5" id="KW-0195">Cyclin</keyword>
<sequence>MPMANTSSSKFASKLASILSSLLERTANKNDSTIKTETKHSPFQGENKPSITIRAYLERIIRYTDCSPCCFLIAYIYLDRLVLNCPEAVINSFSVHRLLITSVMVAAKFMDDLHYSNAYYARVGGLEVSEMNYLELELLFGLQFELNVSPNQFNSYCTMLEAEMCLESVSSISKLQCFSLQEKHEEEKADMPKIQVQTGVKISYR</sequence>
<organism evidence="6 7">
    <name type="scientific">Rhynchospora tenuis</name>
    <dbReference type="NCBI Taxonomy" id="198213"/>
    <lineage>
        <taxon>Eukaryota</taxon>
        <taxon>Viridiplantae</taxon>
        <taxon>Streptophyta</taxon>
        <taxon>Embryophyta</taxon>
        <taxon>Tracheophyta</taxon>
        <taxon>Spermatophyta</taxon>
        <taxon>Magnoliopsida</taxon>
        <taxon>Liliopsida</taxon>
        <taxon>Poales</taxon>
        <taxon>Cyperaceae</taxon>
        <taxon>Cyperoideae</taxon>
        <taxon>Rhynchosporeae</taxon>
        <taxon>Rhynchospora</taxon>
    </lineage>
</organism>
<dbReference type="EMBL" id="JAMRDG010000002">
    <property type="protein sequence ID" value="KAJ3685716.1"/>
    <property type="molecule type" value="Genomic_DNA"/>
</dbReference>
<keyword evidence="2" id="KW-0132">Cell division</keyword>
<dbReference type="InterPro" id="IPR036915">
    <property type="entry name" value="Cyclin-like_sf"/>
</dbReference>
<evidence type="ECO:0000256" key="2">
    <source>
        <dbReference type="ARBA" id="ARBA00022618"/>
    </source>
</evidence>
<dbReference type="InterPro" id="IPR012389">
    <property type="entry name" value="Cyclin_P/U"/>
</dbReference>
<dbReference type="InterPro" id="IPR013922">
    <property type="entry name" value="Cyclin_PHO80-like"/>
</dbReference>
<evidence type="ECO:0000256" key="4">
    <source>
        <dbReference type="ARBA" id="ARBA00023306"/>
    </source>
</evidence>
<dbReference type="SUPFAM" id="SSF47954">
    <property type="entry name" value="Cyclin-like"/>
    <property type="match status" value="1"/>
</dbReference>
<comment type="caution">
    <text evidence="6">The sequence shown here is derived from an EMBL/GenBank/DDBJ whole genome shotgun (WGS) entry which is preliminary data.</text>
</comment>
<name>A0AAD5Z3E6_9POAL</name>
<dbReference type="PANTHER" id="PTHR15615">
    <property type="match status" value="1"/>
</dbReference>
<proteinExistence type="inferred from homology"/>
<evidence type="ECO:0000256" key="1">
    <source>
        <dbReference type="ARBA" id="ARBA00007215"/>
    </source>
</evidence>
<evidence type="ECO:0000313" key="6">
    <source>
        <dbReference type="EMBL" id="KAJ3685716.1"/>
    </source>
</evidence>